<keyword evidence="3" id="KW-1185">Reference proteome</keyword>
<evidence type="ECO:0000313" key="2">
    <source>
        <dbReference type="EMBL" id="RST72748.1"/>
    </source>
</evidence>
<dbReference type="InterPro" id="IPR021631">
    <property type="entry name" value="DUF3238"/>
</dbReference>
<name>A0A429XWI8_9BACI</name>
<feature type="transmembrane region" description="Helical" evidence="1">
    <location>
        <begin position="20"/>
        <end position="40"/>
    </location>
</feature>
<evidence type="ECO:0000256" key="1">
    <source>
        <dbReference type="SAM" id="Phobius"/>
    </source>
</evidence>
<keyword evidence="1" id="KW-0812">Transmembrane</keyword>
<comment type="caution">
    <text evidence="2">The sequence shown here is derived from an EMBL/GenBank/DDBJ whole genome shotgun (WGS) entry which is preliminary data.</text>
</comment>
<dbReference type="OrthoDB" id="2444319at2"/>
<reference evidence="2" key="1">
    <citation type="submission" date="2018-12" db="EMBL/GenBank/DDBJ databases">
        <authorList>
            <person name="Sun L."/>
            <person name="Chen Z."/>
        </authorList>
    </citation>
    <scope>NUCLEOTIDE SEQUENCE [LARGE SCALE GENOMIC DNA]</scope>
    <source>
        <strain evidence="2">3-2-2</strain>
    </source>
</reference>
<proteinExistence type="predicted"/>
<dbReference type="Proteomes" id="UP000287156">
    <property type="component" value="Unassembled WGS sequence"/>
</dbReference>
<dbReference type="AlphaFoldDB" id="A0A429XWI8"/>
<sequence length="431" mass="50133">MKGSCHWFENYLSRESEDEYMFRRYLIPLISLIGTALVVIGKKLQPKMSYPKGFPIESIEQRINEVTFYLKNEKSPFRIYRDGTLIYEGDDESFTDINLAAGTTYLYTIEAGARRGTPERIKVQTSTAVESRQSENLLEDCIQTAIISKSFFGMEWEPIEGVEEYLIFRNGKRIAKVQEPFFVDRWVRSQVEYTYLIHAERPLMELEKELDEQVRLRTEPKEKDVVMETFQISKVLDPLEEILNSGDTATERKEWRFLYKTFWGERWIKNPEEGSPYRYFKGDGRGFDSASTDYRTMAEVVVTGDEPFPDVQLGKDIGKTKGYGMLRNLKKEETAFDEGIQLEDVKVEETEVTYVLKHSVENPLADSMAVDYQVSAKLQPNGFYDFSGVHDRSPNHEVYLKHGVQRTWTTLHQGDDEGAEAPLYWRVSNFR</sequence>
<evidence type="ECO:0000313" key="3">
    <source>
        <dbReference type="Proteomes" id="UP000287156"/>
    </source>
</evidence>
<gene>
    <name evidence="2" type="ORF">D4T97_015120</name>
</gene>
<dbReference type="Pfam" id="PF11579">
    <property type="entry name" value="DUF3238"/>
    <property type="match status" value="1"/>
</dbReference>
<keyword evidence="1" id="KW-0472">Membrane</keyword>
<protein>
    <submittedName>
        <fullName evidence="2">DUF3238 domain-containing protein</fullName>
    </submittedName>
</protein>
<dbReference type="EMBL" id="QYTV02000007">
    <property type="protein sequence ID" value="RST72748.1"/>
    <property type="molecule type" value="Genomic_DNA"/>
</dbReference>
<organism evidence="2 3">
    <name type="scientific">Siminovitchia acidinfaciens</name>
    <dbReference type="NCBI Taxonomy" id="2321395"/>
    <lineage>
        <taxon>Bacteria</taxon>
        <taxon>Bacillati</taxon>
        <taxon>Bacillota</taxon>
        <taxon>Bacilli</taxon>
        <taxon>Bacillales</taxon>
        <taxon>Bacillaceae</taxon>
        <taxon>Siminovitchia</taxon>
    </lineage>
</organism>
<keyword evidence="1" id="KW-1133">Transmembrane helix</keyword>
<accession>A0A429XWI8</accession>